<proteinExistence type="predicted"/>
<name>A0A1J5U3G9_9ARCH</name>
<dbReference type="Proteomes" id="UP000183615">
    <property type="component" value="Unassembled WGS sequence"/>
</dbReference>
<keyword evidence="1" id="KW-1133">Transmembrane helix</keyword>
<organism evidence="2 3">
    <name type="scientific">Marine Group III euryarchaeote CG-Epi2</name>
    <dbReference type="NCBI Taxonomy" id="1888996"/>
    <lineage>
        <taxon>Archaea</taxon>
        <taxon>Methanobacteriati</taxon>
        <taxon>Thermoplasmatota</taxon>
        <taxon>Thermoplasmata</taxon>
        <taxon>Candidatus Thermoprofundales</taxon>
    </lineage>
</organism>
<dbReference type="CDD" id="cd06530">
    <property type="entry name" value="S26_SPase_I"/>
    <property type="match status" value="1"/>
</dbReference>
<gene>
    <name evidence="2" type="ORF">BET99_03135</name>
</gene>
<sequence length="282" mass="31561">MAESDEFNLRDTAKDVGIAVACVFVVFLLTFAYSGNWPPMVVIESGSMEHDNNPLYAEPRYSHLGIIDTGDLVIVKEAEKSDIVTYLAGKKTNYKMYGDYGDVIVYYKNGIDTYNGQPVTPVIHRAMAWVDVLEEPQDMDGDGDTDYYYIPEIDIYYGSKIELAEIGLGGGAHIKDLENSGYITKGDSTGNPHPDQLTHYDIEGDKVQPVTPESVIGMARGELPWFGLMKLRLTQADNYYQAPPECRNMLWISMAVIIAGPFTVGKLWDNYQINASKKKEKR</sequence>
<keyword evidence="1" id="KW-0812">Transmembrane</keyword>
<reference evidence="2 3" key="1">
    <citation type="submission" date="2016-08" db="EMBL/GenBank/DDBJ databases">
        <title>New Insights into Marine Group III Euryarchaeota, from dark to light.</title>
        <authorList>
            <person name="Haro-Moreno J.M."/>
            <person name="Rodriguez-Valera F."/>
            <person name="Lopez-Garcia P."/>
            <person name="Moreira D."/>
            <person name="Martin-Cuadrado A.B."/>
        </authorList>
    </citation>
    <scope>NUCLEOTIDE SEQUENCE [LARGE SCALE GENOMIC DNA]</scope>
    <source>
        <strain evidence="2">CG-Epi2</strain>
    </source>
</reference>
<dbReference type="EMBL" id="MIYZ01000003">
    <property type="protein sequence ID" value="OIR22960.1"/>
    <property type="molecule type" value="Genomic_DNA"/>
</dbReference>
<accession>A0A1J5U3G9</accession>
<evidence type="ECO:0000313" key="2">
    <source>
        <dbReference type="EMBL" id="OIR22960.1"/>
    </source>
</evidence>
<feature type="transmembrane region" description="Helical" evidence="1">
    <location>
        <begin position="16"/>
        <end position="35"/>
    </location>
</feature>
<evidence type="ECO:0000256" key="1">
    <source>
        <dbReference type="SAM" id="Phobius"/>
    </source>
</evidence>
<evidence type="ECO:0000313" key="3">
    <source>
        <dbReference type="Proteomes" id="UP000183615"/>
    </source>
</evidence>
<comment type="caution">
    <text evidence="2">The sequence shown here is derived from an EMBL/GenBank/DDBJ whole genome shotgun (WGS) entry which is preliminary data.</text>
</comment>
<keyword evidence="1" id="KW-0472">Membrane</keyword>
<dbReference type="GO" id="GO:0004252">
    <property type="term" value="F:serine-type endopeptidase activity"/>
    <property type="evidence" value="ECO:0007669"/>
    <property type="project" value="InterPro"/>
</dbReference>
<protein>
    <recommendedName>
        <fullName evidence="4">S26 family signal peptidase</fullName>
    </recommendedName>
</protein>
<dbReference type="InterPro" id="IPR019533">
    <property type="entry name" value="Peptidase_S26"/>
</dbReference>
<evidence type="ECO:0008006" key="4">
    <source>
        <dbReference type="Google" id="ProtNLM"/>
    </source>
</evidence>
<dbReference type="AlphaFoldDB" id="A0A1J5U3G9"/>
<dbReference type="GO" id="GO:0006465">
    <property type="term" value="P:signal peptide processing"/>
    <property type="evidence" value="ECO:0007669"/>
    <property type="project" value="InterPro"/>
</dbReference>